<accession>A0ABY1A8W5</accession>
<gene>
    <name evidence="1" type="ORF">SAMN05216431_10153</name>
</gene>
<dbReference type="EMBL" id="FOCC01000001">
    <property type="protein sequence ID" value="SEM31365.1"/>
    <property type="molecule type" value="Genomic_DNA"/>
</dbReference>
<reference evidence="1 2" key="1">
    <citation type="submission" date="2016-10" db="EMBL/GenBank/DDBJ databases">
        <authorList>
            <person name="Varghese N."/>
            <person name="Submissions S."/>
        </authorList>
    </citation>
    <scope>NUCLEOTIDE SEQUENCE [LARGE SCALE GENOMIC DNA]</scope>
    <source>
        <strain evidence="1 2">WC1T17</strain>
    </source>
</reference>
<name>A0ABY1A8W5_9LACO</name>
<proteinExistence type="predicted"/>
<dbReference type="Proteomes" id="UP000182089">
    <property type="component" value="Unassembled WGS sequence"/>
</dbReference>
<evidence type="ECO:0000313" key="2">
    <source>
        <dbReference type="Proteomes" id="UP000182089"/>
    </source>
</evidence>
<evidence type="ECO:0000313" key="1">
    <source>
        <dbReference type="EMBL" id="SEM31365.1"/>
    </source>
</evidence>
<comment type="caution">
    <text evidence="1">The sequence shown here is derived from an EMBL/GenBank/DDBJ whole genome shotgun (WGS) entry which is preliminary data.</text>
</comment>
<sequence length="74" mass="8489">MIKRWIKEVSIARNWRKKNNHNKTRAKSFFDTNSVEVGKNTYGDLNILQYDQNATLKIGSNVSIAGGGTISFRW</sequence>
<protein>
    <submittedName>
        <fullName evidence="1">Uncharacterized protein</fullName>
    </submittedName>
</protein>
<organism evidence="1 2">
    <name type="scientific">Ligilactobacillus ruminis</name>
    <dbReference type="NCBI Taxonomy" id="1623"/>
    <lineage>
        <taxon>Bacteria</taxon>
        <taxon>Bacillati</taxon>
        <taxon>Bacillota</taxon>
        <taxon>Bacilli</taxon>
        <taxon>Lactobacillales</taxon>
        <taxon>Lactobacillaceae</taxon>
        <taxon>Ligilactobacillus</taxon>
    </lineage>
</organism>